<organism evidence="1 2">
    <name type="scientific">Flavobacterium ginsenosidimutans</name>
    <dbReference type="NCBI Taxonomy" id="687844"/>
    <lineage>
        <taxon>Bacteria</taxon>
        <taxon>Pseudomonadati</taxon>
        <taxon>Bacteroidota</taxon>
        <taxon>Flavobacteriia</taxon>
        <taxon>Flavobacteriales</taxon>
        <taxon>Flavobacteriaceae</taxon>
        <taxon>Flavobacterium</taxon>
    </lineage>
</organism>
<dbReference type="Proteomes" id="UP001447857">
    <property type="component" value="Chromosome"/>
</dbReference>
<sequence>MSKAAQFVVIIMDTATWMENQAKKFYSNLFSSEAIGEKYVSETLSISELFKVQNDFNIEVLMVHENEIPSSFLQLNSSRIFNEKIEASKPICINHIVYFNTEEIQVLFNRTEVIAKQRKHDLVWVKLFESDAILKETLLSMNYSFFDFEENATENLPEKQIFLKKEII</sequence>
<accession>A0ABZ2Q1I8</accession>
<proteinExistence type="predicted"/>
<evidence type="ECO:0000313" key="2">
    <source>
        <dbReference type="Proteomes" id="UP001447857"/>
    </source>
</evidence>
<keyword evidence="2" id="KW-1185">Reference proteome</keyword>
<name>A0ABZ2Q1I8_9FLAO</name>
<gene>
    <name evidence="1" type="ORF">V6624_14610</name>
</gene>
<evidence type="ECO:0000313" key="1">
    <source>
        <dbReference type="EMBL" id="WXK48257.1"/>
    </source>
</evidence>
<protein>
    <submittedName>
        <fullName evidence="1">Uncharacterized protein</fullName>
    </submittedName>
</protein>
<dbReference type="EMBL" id="CP147988">
    <property type="protein sequence ID" value="WXK48257.1"/>
    <property type="molecule type" value="Genomic_DNA"/>
</dbReference>
<dbReference type="RefSeq" id="WP_111290597.1">
    <property type="nucleotide sequence ID" value="NZ_CP147988.1"/>
</dbReference>
<reference evidence="1 2" key="1">
    <citation type="submission" date="2024-02" db="EMBL/GenBank/DDBJ databases">
        <title>complete genome of Flavobacterium ginsenosidimutans Str. YTB16.</title>
        <authorList>
            <person name="Wang Q."/>
        </authorList>
    </citation>
    <scope>NUCLEOTIDE SEQUENCE [LARGE SCALE GENOMIC DNA]</scope>
    <source>
        <strain evidence="1 2">YTB16</strain>
    </source>
</reference>